<comment type="caution">
    <text evidence="2">The sequence shown here is derived from an EMBL/GenBank/DDBJ whole genome shotgun (WGS) entry which is preliminary data.</text>
</comment>
<dbReference type="EMBL" id="AWWK01000030">
    <property type="protein sequence ID" value="ETY74613.1"/>
    <property type="molecule type" value="Genomic_DNA"/>
</dbReference>
<accession>W6T9Q6</accession>
<proteinExistence type="predicted"/>
<dbReference type="Pfam" id="PF12680">
    <property type="entry name" value="SnoaL_2"/>
    <property type="match status" value="1"/>
</dbReference>
<dbReference type="eggNOG" id="COG4922">
    <property type="taxonomic scope" value="Bacteria"/>
</dbReference>
<dbReference type="Proteomes" id="UP000019247">
    <property type="component" value="Unassembled WGS sequence"/>
</dbReference>
<reference evidence="2 3" key="1">
    <citation type="journal article" date="2014" name="Genome Announc.">
        <title>Genome Sequence of Lactobacillus fabifermentans Strain T30PCM01, Isolated from Fermenting Grape Marc.</title>
        <authorList>
            <person name="Treu L."/>
            <person name="Vendramin V."/>
            <person name="Bovo B."/>
            <person name="Giacomini A."/>
            <person name="Corich V."/>
            <person name="Campanaro S."/>
        </authorList>
    </citation>
    <scope>NUCLEOTIDE SEQUENCE [LARGE SCALE GENOMIC DNA]</scope>
    <source>
        <strain evidence="2 3">T30PCM01</strain>
    </source>
</reference>
<gene>
    <name evidence="2" type="ORF">LFAB_06185</name>
</gene>
<dbReference type="Gene3D" id="3.10.450.50">
    <property type="match status" value="1"/>
</dbReference>
<dbReference type="STRING" id="1400520.LFAB_06185"/>
<dbReference type="HOGENOM" id="CLU_100997_2_1_9"/>
<dbReference type="AlphaFoldDB" id="W6T9Q6"/>
<dbReference type="InterPro" id="IPR032710">
    <property type="entry name" value="NTF2-like_dom_sf"/>
</dbReference>
<evidence type="ECO:0000313" key="2">
    <source>
        <dbReference type="EMBL" id="ETY74613.1"/>
    </source>
</evidence>
<sequence length="128" mass="14496">MNNEERAVDYLDSAFNRHDMAHVATYWSDKYIQHNPLLANGVPAIKSAIEDPRNQNMTWVAGMTFSSGDIVAVHGLYRNFLGEKDMVTVDFLRFADGKVVEHWDVMQEAVKPEHSANGNAMFPIDVKQ</sequence>
<evidence type="ECO:0000313" key="3">
    <source>
        <dbReference type="Proteomes" id="UP000019247"/>
    </source>
</evidence>
<dbReference type="InterPro" id="IPR037401">
    <property type="entry name" value="SnoaL-like"/>
</dbReference>
<name>W6T9Q6_9LACO</name>
<dbReference type="PATRIC" id="fig|1400520.3.peg.1202"/>
<dbReference type="SUPFAM" id="SSF54427">
    <property type="entry name" value="NTF2-like"/>
    <property type="match status" value="1"/>
</dbReference>
<dbReference type="RefSeq" id="WP_033613788.1">
    <property type="nucleotide sequence ID" value="NZ_KK036483.1"/>
</dbReference>
<feature type="domain" description="SnoaL-like" evidence="1">
    <location>
        <begin position="9"/>
        <end position="102"/>
    </location>
</feature>
<protein>
    <recommendedName>
        <fullName evidence="1">SnoaL-like domain-containing protein</fullName>
    </recommendedName>
</protein>
<organism evidence="2 3">
    <name type="scientific">Lactiplantibacillus fabifermentans T30PCM01</name>
    <dbReference type="NCBI Taxonomy" id="1400520"/>
    <lineage>
        <taxon>Bacteria</taxon>
        <taxon>Bacillati</taxon>
        <taxon>Bacillota</taxon>
        <taxon>Bacilli</taxon>
        <taxon>Lactobacillales</taxon>
        <taxon>Lactobacillaceae</taxon>
        <taxon>Lactiplantibacillus</taxon>
    </lineage>
</organism>
<evidence type="ECO:0000259" key="1">
    <source>
        <dbReference type="Pfam" id="PF12680"/>
    </source>
</evidence>